<evidence type="ECO:0000313" key="11">
    <source>
        <dbReference type="Proteomes" id="UP000298327"/>
    </source>
</evidence>
<dbReference type="Proteomes" id="UP000298327">
    <property type="component" value="Unassembled WGS sequence"/>
</dbReference>
<evidence type="ECO:0000256" key="2">
    <source>
        <dbReference type="ARBA" id="ARBA00005179"/>
    </source>
</evidence>
<dbReference type="GO" id="GO:0016705">
    <property type="term" value="F:oxidoreductase activity, acting on paired donors, with incorporation or reduction of molecular oxygen"/>
    <property type="evidence" value="ECO:0007669"/>
    <property type="project" value="InterPro"/>
</dbReference>
<evidence type="ECO:0000256" key="9">
    <source>
        <dbReference type="SAM" id="Phobius"/>
    </source>
</evidence>
<dbReference type="PANTHER" id="PTHR24305">
    <property type="entry name" value="CYTOCHROME P450"/>
    <property type="match status" value="1"/>
</dbReference>
<keyword evidence="9" id="KW-1133">Transmembrane helix</keyword>
<dbReference type="Pfam" id="PF00067">
    <property type="entry name" value="p450"/>
    <property type="match status" value="1"/>
</dbReference>
<evidence type="ECO:0000313" key="10">
    <source>
        <dbReference type="EMBL" id="TFY70615.1"/>
    </source>
</evidence>
<protein>
    <recommendedName>
        <fullName evidence="12">Cytochrome P450</fullName>
    </recommendedName>
</protein>
<name>A0A4Y9Z793_9AGAM</name>
<evidence type="ECO:0000256" key="3">
    <source>
        <dbReference type="ARBA" id="ARBA00010617"/>
    </source>
</evidence>
<reference evidence="10 11" key="1">
    <citation type="submission" date="2019-02" db="EMBL/GenBank/DDBJ databases">
        <title>Genome sequencing of the rare red list fungi Dentipellis fragilis.</title>
        <authorList>
            <person name="Buettner E."/>
            <person name="Kellner H."/>
        </authorList>
    </citation>
    <scope>NUCLEOTIDE SEQUENCE [LARGE SCALE GENOMIC DNA]</scope>
    <source>
        <strain evidence="10 11">DSM 105465</strain>
    </source>
</reference>
<evidence type="ECO:0000256" key="1">
    <source>
        <dbReference type="ARBA" id="ARBA00001971"/>
    </source>
</evidence>
<dbReference type="InterPro" id="IPR050121">
    <property type="entry name" value="Cytochrome_P450_monoxygenase"/>
</dbReference>
<comment type="pathway">
    <text evidence="2">Secondary metabolite biosynthesis.</text>
</comment>
<dbReference type="InterPro" id="IPR001128">
    <property type="entry name" value="Cyt_P450"/>
</dbReference>
<dbReference type="EMBL" id="SEOQ01000092">
    <property type="protein sequence ID" value="TFY70615.1"/>
    <property type="molecule type" value="Genomic_DNA"/>
</dbReference>
<evidence type="ECO:0000256" key="5">
    <source>
        <dbReference type="ARBA" id="ARBA00022723"/>
    </source>
</evidence>
<dbReference type="Gene3D" id="1.10.630.10">
    <property type="entry name" value="Cytochrome P450"/>
    <property type="match status" value="1"/>
</dbReference>
<keyword evidence="8" id="KW-0503">Monooxygenase</keyword>
<keyword evidence="9" id="KW-0472">Membrane</keyword>
<proteinExistence type="inferred from homology"/>
<comment type="cofactor">
    <cofactor evidence="1">
        <name>heme</name>
        <dbReference type="ChEBI" id="CHEBI:30413"/>
    </cofactor>
</comment>
<dbReference type="GO" id="GO:0005506">
    <property type="term" value="F:iron ion binding"/>
    <property type="evidence" value="ECO:0007669"/>
    <property type="project" value="InterPro"/>
</dbReference>
<keyword evidence="11" id="KW-1185">Reference proteome</keyword>
<organism evidence="10 11">
    <name type="scientific">Dentipellis fragilis</name>
    <dbReference type="NCBI Taxonomy" id="205917"/>
    <lineage>
        <taxon>Eukaryota</taxon>
        <taxon>Fungi</taxon>
        <taxon>Dikarya</taxon>
        <taxon>Basidiomycota</taxon>
        <taxon>Agaricomycotina</taxon>
        <taxon>Agaricomycetes</taxon>
        <taxon>Russulales</taxon>
        <taxon>Hericiaceae</taxon>
        <taxon>Dentipellis</taxon>
    </lineage>
</organism>
<accession>A0A4Y9Z793</accession>
<gene>
    <name evidence="10" type="ORF">EVG20_g2380</name>
</gene>
<dbReference type="SUPFAM" id="SSF48264">
    <property type="entry name" value="Cytochrome P450"/>
    <property type="match status" value="1"/>
</dbReference>
<keyword evidence="4" id="KW-0349">Heme</keyword>
<evidence type="ECO:0000256" key="4">
    <source>
        <dbReference type="ARBA" id="ARBA00022617"/>
    </source>
</evidence>
<dbReference type="GO" id="GO:0004497">
    <property type="term" value="F:monooxygenase activity"/>
    <property type="evidence" value="ECO:0007669"/>
    <property type="project" value="UniProtKB-KW"/>
</dbReference>
<keyword evidence="9" id="KW-0812">Transmembrane</keyword>
<dbReference type="GO" id="GO:0020037">
    <property type="term" value="F:heme binding"/>
    <property type="evidence" value="ECO:0007669"/>
    <property type="project" value="InterPro"/>
</dbReference>
<dbReference type="OrthoDB" id="3171356at2759"/>
<evidence type="ECO:0000256" key="6">
    <source>
        <dbReference type="ARBA" id="ARBA00023002"/>
    </source>
</evidence>
<comment type="similarity">
    <text evidence="3">Belongs to the cytochrome P450 family.</text>
</comment>
<dbReference type="AlphaFoldDB" id="A0A4Y9Z793"/>
<dbReference type="PANTHER" id="PTHR24305:SF166">
    <property type="entry name" value="CYTOCHROME P450 12A4, MITOCHONDRIAL-RELATED"/>
    <property type="match status" value="1"/>
</dbReference>
<evidence type="ECO:0000256" key="8">
    <source>
        <dbReference type="ARBA" id="ARBA00023033"/>
    </source>
</evidence>
<feature type="transmembrane region" description="Helical" evidence="9">
    <location>
        <begin position="12"/>
        <end position="31"/>
    </location>
</feature>
<keyword evidence="5" id="KW-0479">Metal-binding</keyword>
<dbReference type="InterPro" id="IPR036396">
    <property type="entry name" value="Cyt_P450_sf"/>
</dbReference>
<evidence type="ECO:0000256" key="7">
    <source>
        <dbReference type="ARBA" id="ARBA00023004"/>
    </source>
</evidence>
<keyword evidence="6" id="KW-0560">Oxidoreductase</keyword>
<keyword evidence="7" id="KW-0408">Iron</keyword>
<sequence>MDPTTITHSTATFFASLHLLTLLCLPILYFLSHALYQLFLSPLRDIPGPWYAAISDFWLTTHIARLQQCRAVHQLFETYGPIVRIGPYKVAFCDVAGARSVYSVKRFDKTAFYKGFQTNDHDHSMTILPKDLHGRHKKAFAPHYTMPSLTQFAPEMNQSVRELTTILDELAGRTSVDCLDLFRQLLVDIMSATSFGTKGSALAAWSRALDQKIDAAAADSNPLSTAIRDFPKRSILYVSAKVNETRTQILAGSAAVDADGENVEGRKKSMIARLLGGTGTDAKGHAELSDKDIISETMGHL</sequence>
<evidence type="ECO:0008006" key="12">
    <source>
        <dbReference type="Google" id="ProtNLM"/>
    </source>
</evidence>
<dbReference type="STRING" id="205917.A0A4Y9Z793"/>
<comment type="caution">
    <text evidence="10">The sequence shown here is derived from an EMBL/GenBank/DDBJ whole genome shotgun (WGS) entry which is preliminary data.</text>
</comment>